<dbReference type="Gene3D" id="3.40.50.300">
    <property type="entry name" value="P-loop containing nucleotide triphosphate hydrolases"/>
    <property type="match status" value="1"/>
</dbReference>
<evidence type="ECO:0000256" key="7">
    <source>
        <dbReference type="ARBA" id="ARBA00022801"/>
    </source>
</evidence>
<evidence type="ECO:0000313" key="13">
    <source>
        <dbReference type="EMBL" id="VEI72674.1"/>
    </source>
</evidence>
<dbReference type="EC" id="3.6.3.-" evidence="13"/>
<organism evidence="13 14">
    <name type="scientific">Serratia rubidaea</name>
    <name type="common">Serratia marinorubra</name>
    <dbReference type="NCBI Taxonomy" id="61652"/>
    <lineage>
        <taxon>Bacteria</taxon>
        <taxon>Pseudomonadati</taxon>
        <taxon>Pseudomonadota</taxon>
        <taxon>Gammaproteobacteria</taxon>
        <taxon>Enterobacterales</taxon>
        <taxon>Yersiniaceae</taxon>
        <taxon>Serratia</taxon>
    </lineage>
</organism>
<comment type="subcellular location">
    <subcellularLocation>
        <location evidence="1">Cell inner membrane</location>
        <topology evidence="1">Peripheral membrane protein</topology>
    </subcellularLocation>
</comment>
<evidence type="ECO:0000256" key="8">
    <source>
        <dbReference type="ARBA" id="ARBA00022840"/>
    </source>
</evidence>
<sequence length="191" mass="21208">MHNIARGEQAQQRVAWLLERVGLRPEHAQRYPHEFSGGQRQRICIARALALNPKVVIADEAVSALDVSIQAQIVNLLLDLQREFGIAFLFISHDMAVVERICHRVAVMYLGQIVEIGPRRAVFANPQHAYTRKLMAAVPVADPRHVQHRQPLLADDIPSPIRALGDEPVTAPLVEVGPGHFVARHPIAGAY</sequence>
<dbReference type="GO" id="GO:0015833">
    <property type="term" value="P:peptide transport"/>
    <property type="evidence" value="ECO:0007669"/>
    <property type="project" value="InterPro"/>
</dbReference>
<accession>A0A448SY86</accession>
<dbReference type="EMBL" id="LR134493">
    <property type="protein sequence ID" value="VEI72674.1"/>
    <property type="molecule type" value="Genomic_DNA"/>
</dbReference>
<keyword evidence="5" id="KW-0677">Repeat</keyword>
<dbReference type="InterPro" id="IPR003439">
    <property type="entry name" value="ABC_transporter-like_ATP-bd"/>
</dbReference>
<keyword evidence="4" id="KW-0997">Cell inner membrane</keyword>
<reference evidence="13 14" key="1">
    <citation type="submission" date="2018-12" db="EMBL/GenBank/DDBJ databases">
        <authorList>
            <consortium name="Pathogen Informatics"/>
        </authorList>
    </citation>
    <scope>NUCLEOTIDE SEQUENCE [LARGE SCALE GENOMIC DNA]</scope>
    <source>
        <strain evidence="13 14">NCTC10036</strain>
    </source>
</reference>
<dbReference type="SUPFAM" id="SSF52540">
    <property type="entry name" value="P-loop containing nucleoside triphosphate hydrolases"/>
    <property type="match status" value="1"/>
</dbReference>
<evidence type="ECO:0000256" key="3">
    <source>
        <dbReference type="ARBA" id="ARBA00022475"/>
    </source>
</evidence>
<dbReference type="GO" id="GO:0005524">
    <property type="term" value="F:ATP binding"/>
    <property type="evidence" value="ECO:0007669"/>
    <property type="project" value="UniProtKB-KW"/>
</dbReference>
<keyword evidence="2" id="KW-0813">Transport</keyword>
<gene>
    <name evidence="13" type="primary">gsiA_8</name>
    <name evidence="13" type="ORF">NCTC10036_04775</name>
</gene>
<keyword evidence="8 13" id="KW-0067">ATP-binding</keyword>
<evidence type="ECO:0000256" key="2">
    <source>
        <dbReference type="ARBA" id="ARBA00022448"/>
    </source>
</evidence>
<dbReference type="Pfam" id="PF00005">
    <property type="entry name" value="ABC_tran"/>
    <property type="match status" value="1"/>
</dbReference>
<evidence type="ECO:0000259" key="11">
    <source>
        <dbReference type="Pfam" id="PF00005"/>
    </source>
</evidence>
<keyword evidence="7 13" id="KW-0378">Hydrolase</keyword>
<dbReference type="PANTHER" id="PTHR43776:SF15">
    <property type="entry name" value="GLUTATHIONE IMPORT ATP-BINDING PROTEIN GSIA"/>
    <property type="match status" value="1"/>
</dbReference>
<keyword evidence="6" id="KW-0547">Nucleotide-binding</keyword>
<feature type="domain" description="ABC transporter" evidence="11">
    <location>
        <begin position="9"/>
        <end position="62"/>
    </location>
</feature>
<dbReference type="Proteomes" id="UP000281904">
    <property type="component" value="Chromosome"/>
</dbReference>
<dbReference type="InterPro" id="IPR013563">
    <property type="entry name" value="Oligopep_ABC_C"/>
</dbReference>
<dbReference type="InterPro" id="IPR050319">
    <property type="entry name" value="ABC_transp_ATP-bind"/>
</dbReference>
<evidence type="ECO:0000256" key="1">
    <source>
        <dbReference type="ARBA" id="ARBA00004417"/>
    </source>
</evidence>
<evidence type="ECO:0000256" key="9">
    <source>
        <dbReference type="ARBA" id="ARBA00022967"/>
    </source>
</evidence>
<evidence type="ECO:0000259" key="12">
    <source>
        <dbReference type="Pfam" id="PF08352"/>
    </source>
</evidence>
<dbReference type="PANTHER" id="PTHR43776">
    <property type="entry name" value="TRANSPORT ATP-BINDING PROTEIN"/>
    <property type="match status" value="1"/>
</dbReference>
<proteinExistence type="predicted"/>
<dbReference type="GO" id="GO:0016887">
    <property type="term" value="F:ATP hydrolysis activity"/>
    <property type="evidence" value="ECO:0007669"/>
    <property type="project" value="InterPro"/>
</dbReference>
<keyword evidence="10" id="KW-0472">Membrane</keyword>
<evidence type="ECO:0000256" key="5">
    <source>
        <dbReference type="ARBA" id="ARBA00022737"/>
    </source>
</evidence>
<evidence type="ECO:0000256" key="4">
    <source>
        <dbReference type="ARBA" id="ARBA00022519"/>
    </source>
</evidence>
<dbReference type="InterPro" id="IPR027417">
    <property type="entry name" value="P-loop_NTPase"/>
</dbReference>
<keyword evidence="3" id="KW-1003">Cell membrane</keyword>
<dbReference type="GO" id="GO:0005886">
    <property type="term" value="C:plasma membrane"/>
    <property type="evidence" value="ECO:0007669"/>
    <property type="project" value="UniProtKB-SubCell"/>
</dbReference>
<feature type="domain" description="Oligopeptide/dipeptide ABC transporter C-terminal" evidence="12">
    <location>
        <begin position="114"/>
        <end position="146"/>
    </location>
</feature>
<evidence type="ECO:0000313" key="14">
    <source>
        <dbReference type="Proteomes" id="UP000281904"/>
    </source>
</evidence>
<evidence type="ECO:0000256" key="6">
    <source>
        <dbReference type="ARBA" id="ARBA00022741"/>
    </source>
</evidence>
<dbReference type="AlphaFoldDB" id="A0A448SY86"/>
<protein>
    <submittedName>
        <fullName evidence="13">Glutathione import ATP-binding protein GsiA</fullName>
        <ecNumber evidence="13">3.6.3.-</ecNumber>
    </submittedName>
</protein>
<keyword evidence="9" id="KW-1278">Translocase</keyword>
<dbReference type="Pfam" id="PF08352">
    <property type="entry name" value="oligo_HPY"/>
    <property type="match status" value="1"/>
</dbReference>
<name>A0A448SY86_SERRU</name>
<evidence type="ECO:0000256" key="10">
    <source>
        <dbReference type="ARBA" id="ARBA00023136"/>
    </source>
</evidence>